<dbReference type="AlphaFoldDB" id="A0A6L5XJD2"/>
<accession>A0A6L5XJD2</accession>
<keyword evidence="2" id="KW-0489">Methyltransferase</keyword>
<dbReference type="GO" id="GO:0008168">
    <property type="term" value="F:methyltransferase activity"/>
    <property type="evidence" value="ECO:0007669"/>
    <property type="project" value="UniProtKB-KW"/>
</dbReference>
<reference evidence="2 3" key="1">
    <citation type="submission" date="2019-09" db="EMBL/GenBank/DDBJ databases">
        <title>In-depth cultivation of the pig gut microbiome towards novel bacterial diversity and tailored functional studies.</title>
        <authorList>
            <person name="Wylensek D."/>
            <person name="Hitch T.C.A."/>
            <person name="Clavel T."/>
        </authorList>
    </citation>
    <scope>NUCLEOTIDE SEQUENCE [LARGE SCALE GENOMIC DNA]</scope>
    <source>
        <strain evidence="2 3">PG-178-WT-4</strain>
    </source>
</reference>
<proteinExistence type="predicted"/>
<comment type="caution">
    <text evidence="2">The sequence shown here is derived from an EMBL/GenBank/DDBJ whole genome shotgun (WGS) entry which is preliminary data.</text>
</comment>
<dbReference type="CDD" id="cd02440">
    <property type="entry name" value="AdoMet_MTases"/>
    <property type="match status" value="1"/>
</dbReference>
<protein>
    <submittedName>
        <fullName evidence="2">Class I SAM-dependent methyltransferase</fullName>
    </submittedName>
</protein>
<dbReference type="InterPro" id="IPR041698">
    <property type="entry name" value="Methyltransf_25"/>
</dbReference>
<dbReference type="SUPFAM" id="SSF53335">
    <property type="entry name" value="S-adenosyl-L-methionine-dependent methyltransferases"/>
    <property type="match status" value="1"/>
</dbReference>
<dbReference type="EMBL" id="VUMH01000003">
    <property type="protein sequence ID" value="MSS27335.1"/>
    <property type="molecule type" value="Genomic_DNA"/>
</dbReference>
<sequence>MFVPILAYLLDRLPFGNSLQGISRRQLSNLMWQNKAPSWHEYAIINRKWRRHACTACRWLNAVLPKNSSIFEPGCGSGANLLWLGQQGFQRLYGSDISVGALELGQNLASLLSLPLEVWHDDGLNPAHVPTELDGILSVNWLYHIPGASLGAFLARYRCALKIGGYLACDMVTRHYDRVPGNTWHTKDKNLPEEKRRPSEYTLRLDEPEIRCVACRNGFAVVKSTCFTFSRPQRAVYLLRRVE</sequence>
<name>A0A6L5XJD2_9BACT</name>
<dbReference type="RefSeq" id="WP_154509583.1">
    <property type="nucleotide sequence ID" value="NZ_JAXELC010000003.1"/>
</dbReference>
<keyword evidence="2" id="KW-0808">Transferase</keyword>
<dbReference type="Gene3D" id="3.40.50.150">
    <property type="entry name" value="Vaccinia Virus protein VP39"/>
    <property type="match status" value="1"/>
</dbReference>
<feature type="domain" description="Methyltransferase" evidence="1">
    <location>
        <begin position="71"/>
        <end position="165"/>
    </location>
</feature>
<evidence type="ECO:0000313" key="3">
    <source>
        <dbReference type="Proteomes" id="UP000477488"/>
    </source>
</evidence>
<dbReference type="GO" id="GO:0032259">
    <property type="term" value="P:methylation"/>
    <property type="evidence" value="ECO:0007669"/>
    <property type="project" value="UniProtKB-KW"/>
</dbReference>
<keyword evidence="3" id="KW-1185">Reference proteome</keyword>
<evidence type="ECO:0000259" key="1">
    <source>
        <dbReference type="Pfam" id="PF13649"/>
    </source>
</evidence>
<dbReference type="Pfam" id="PF13649">
    <property type="entry name" value="Methyltransf_25"/>
    <property type="match status" value="1"/>
</dbReference>
<evidence type="ECO:0000313" key="2">
    <source>
        <dbReference type="EMBL" id="MSS27335.1"/>
    </source>
</evidence>
<dbReference type="Proteomes" id="UP000477488">
    <property type="component" value="Unassembled WGS sequence"/>
</dbReference>
<dbReference type="InterPro" id="IPR029063">
    <property type="entry name" value="SAM-dependent_MTases_sf"/>
</dbReference>
<organism evidence="2 3">
    <name type="scientific">Desulfovibrio porci</name>
    <dbReference type="NCBI Taxonomy" id="2605782"/>
    <lineage>
        <taxon>Bacteria</taxon>
        <taxon>Pseudomonadati</taxon>
        <taxon>Thermodesulfobacteriota</taxon>
        <taxon>Desulfovibrionia</taxon>
        <taxon>Desulfovibrionales</taxon>
        <taxon>Desulfovibrionaceae</taxon>
        <taxon>Desulfovibrio</taxon>
    </lineage>
</organism>
<gene>
    <name evidence="2" type="ORF">FYJ44_04580</name>
</gene>